<feature type="signal peptide" evidence="1">
    <location>
        <begin position="1"/>
        <end position="20"/>
    </location>
</feature>
<feature type="chain" id="PRO_5012561799" evidence="1">
    <location>
        <begin position="21"/>
        <end position="168"/>
    </location>
</feature>
<dbReference type="RefSeq" id="WP_095552240.1">
    <property type="nucleotide sequence ID" value="NZ_NSJE01000014.1"/>
</dbReference>
<protein>
    <submittedName>
        <fullName evidence="2">Phosphoribosylglycinamide synthetase</fullName>
    </submittedName>
</protein>
<evidence type="ECO:0000256" key="1">
    <source>
        <dbReference type="SAM" id="SignalP"/>
    </source>
</evidence>
<reference evidence="2 3" key="1">
    <citation type="submission" date="2017-08" db="EMBL/GenBank/DDBJ databases">
        <title>WGS of Clinical strains of the CDC Group NO-1 linked to zoonotic infections in humans.</title>
        <authorList>
            <person name="Bernier A.-M."/>
            <person name="Bernard K."/>
        </authorList>
    </citation>
    <scope>NUCLEOTIDE SEQUENCE [LARGE SCALE GENOMIC DNA]</scope>
    <source>
        <strain evidence="2 3">NML120219</strain>
    </source>
</reference>
<organism evidence="2 3">
    <name type="scientific">Vandammella animalimorsus</name>
    <dbReference type="NCBI Taxonomy" id="2029117"/>
    <lineage>
        <taxon>Bacteria</taxon>
        <taxon>Pseudomonadati</taxon>
        <taxon>Pseudomonadota</taxon>
        <taxon>Betaproteobacteria</taxon>
        <taxon>Burkholderiales</taxon>
        <taxon>Comamonadaceae</taxon>
        <taxon>Vandammella</taxon>
    </lineage>
</organism>
<name>A0A2A2AXF7_9BURK</name>
<sequence length="168" mass="17662">MRSRILTLCALSALCFSATAQSSGESLIREPVAAPSQGAEQAIQTKALGNGSIHLMKAKVVGAILHVEFVAVPPKKADGSYSSLSISTHKLKNFDYIDEATSKKVTLLQDEDGKYMADPLSGTGDELLVSGSQPKTLSLKFPAPPETSPTITIDFPGVGAFDSVPVSR</sequence>
<accession>A0A2A2AXF7</accession>
<proteinExistence type="predicted"/>
<dbReference type="EMBL" id="NSJE01000014">
    <property type="protein sequence ID" value="PAT42437.1"/>
    <property type="molecule type" value="Genomic_DNA"/>
</dbReference>
<keyword evidence="1" id="KW-0732">Signal</keyword>
<dbReference type="Proteomes" id="UP000218439">
    <property type="component" value="Unassembled WGS sequence"/>
</dbReference>
<comment type="caution">
    <text evidence="2">The sequence shown here is derived from an EMBL/GenBank/DDBJ whole genome shotgun (WGS) entry which is preliminary data.</text>
</comment>
<evidence type="ECO:0000313" key="2">
    <source>
        <dbReference type="EMBL" id="PAT42437.1"/>
    </source>
</evidence>
<gene>
    <name evidence="2" type="ORF">CK621_09665</name>
</gene>
<dbReference type="AlphaFoldDB" id="A0A2A2AXF7"/>
<evidence type="ECO:0000313" key="3">
    <source>
        <dbReference type="Proteomes" id="UP000218439"/>
    </source>
</evidence>